<dbReference type="InterPro" id="IPR002182">
    <property type="entry name" value="NB-ARC"/>
</dbReference>
<protein>
    <recommendedName>
        <fullName evidence="2">NB-ARC domain-containing protein</fullName>
    </recommendedName>
</protein>
<evidence type="ECO:0000256" key="1">
    <source>
        <dbReference type="SAM" id="MobiDB-lite"/>
    </source>
</evidence>
<dbReference type="EMBL" id="LWDX02020580">
    <property type="protein sequence ID" value="OEL32672.1"/>
    <property type="molecule type" value="Genomic_DNA"/>
</dbReference>
<reference evidence="3 4" key="1">
    <citation type="submission" date="2016-09" db="EMBL/GenBank/DDBJ databases">
        <title>The draft genome of Dichanthelium oligosanthes: A C3 panicoid grass species.</title>
        <authorList>
            <person name="Studer A.J."/>
            <person name="Schnable J.C."/>
            <person name="Brutnell T.P."/>
        </authorList>
    </citation>
    <scope>NUCLEOTIDE SEQUENCE [LARGE SCALE GENOMIC DNA]</scope>
    <source>
        <strain evidence="4">cv. Kellogg 1175</strain>
        <tissue evidence="3">Leaf</tissue>
    </source>
</reference>
<comment type="caution">
    <text evidence="3">The sequence shown here is derived from an EMBL/GenBank/DDBJ whole genome shotgun (WGS) entry which is preliminary data.</text>
</comment>
<proteinExistence type="predicted"/>
<dbReference type="InterPro" id="IPR027417">
    <property type="entry name" value="P-loop_NTPase"/>
</dbReference>
<organism evidence="3 4">
    <name type="scientific">Dichanthelium oligosanthes</name>
    <dbReference type="NCBI Taxonomy" id="888268"/>
    <lineage>
        <taxon>Eukaryota</taxon>
        <taxon>Viridiplantae</taxon>
        <taxon>Streptophyta</taxon>
        <taxon>Embryophyta</taxon>
        <taxon>Tracheophyta</taxon>
        <taxon>Spermatophyta</taxon>
        <taxon>Magnoliopsida</taxon>
        <taxon>Liliopsida</taxon>
        <taxon>Poales</taxon>
        <taxon>Poaceae</taxon>
        <taxon>PACMAD clade</taxon>
        <taxon>Panicoideae</taxon>
        <taxon>Panicodae</taxon>
        <taxon>Paniceae</taxon>
        <taxon>Dichantheliinae</taxon>
        <taxon>Dichanthelium</taxon>
    </lineage>
</organism>
<feature type="domain" description="NB-ARC" evidence="2">
    <location>
        <begin position="2"/>
        <end position="69"/>
    </location>
</feature>
<evidence type="ECO:0000313" key="3">
    <source>
        <dbReference type="EMBL" id="OEL32672.1"/>
    </source>
</evidence>
<feature type="region of interest" description="Disordered" evidence="1">
    <location>
        <begin position="60"/>
        <end position="82"/>
    </location>
</feature>
<name>A0A1E5W5K5_9POAL</name>
<dbReference type="OrthoDB" id="686380at2759"/>
<accession>A0A1E5W5K5</accession>
<dbReference type="PANTHER" id="PTHR19338">
    <property type="entry name" value="TRANSLOCASE OF INNER MITOCHONDRIAL MEMBRANE 13 HOMOLOG"/>
    <property type="match status" value="1"/>
</dbReference>
<gene>
    <name evidence="3" type="ORF">BAE44_0006309</name>
</gene>
<dbReference type="Gene3D" id="3.40.50.300">
    <property type="entry name" value="P-loop containing nucleotide triphosphate hydrolases"/>
    <property type="match status" value="1"/>
</dbReference>
<evidence type="ECO:0000313" key="4">
    <source>
        <dbReference type="Proteomes" id="UP000095767"/>
    </source>
</evidence>
<dbReference type="PANTHER" id="PTHR19338:SF45">
    <property type="entry name" value="RX N-TERMINAL DOMAIN-CONTAINING PROTEIN"/>
    <property type="match status" value="1"/>
</dbReference>
<dbReference type="Proteomes" id="UP000095767">
    <property type="component" value="Unassembled WGS sequence"/>
</dbReference>
<sequence>MKVVSIVGCGGLENTTVANQVYRKIAEQFDCQAFVSLSQNPDMVMIFRSMLSQVKKNEYGTSNSCDQDRAGSTISRAPGRTTQHGPFMLSFLNLSHD</sequence>
<evidence type="ECO:0000259" key="2">
    <source>
        <dbReference type="Pfam" id="PF00931"/>
    </source>
</evidence>
<dbReference type="Pfam" id="PF00931">
    <property type="entry name" value="NB-ARC"/>
    <property type="match status" value="1"/>
</dbReference>
<dbReference type="AlphaFoldDB" id="A0A1E5W5K5"/>
<dbReference type="GO" id="GO:0043531">
    <property type="term" value="F:ADP binding"/>
    <property type="evidence" value="ECO:0007669"/>
    <property type="project" value="InterPro"/>
</dbReference>
<dbReference type="SUPFAM" id="SSF52540">
    <property type="entry name" value="P-loop containing nucleoside triphosphate hydrolases"/>
    <property type="match status" value="1"/>
</dbReference>
<keyword evidence="4" id="KW-1185">Reference proteome</keyword>